<gene>
    <name evidence="5" type="ORF">Enr8_06160</name>
</gene>
<dbReference type="InterPro" id="IPR050411">
    <property type="entry name" value="AlphaKG_dependent_hydroxylases"/>
</dbReference>
<keyword evidence="6" id="KW-1185">Reference proteome</keyword>
<comment type="caution">
    <text evidence="5">The sequence shown here is derived from an EMBL/GenBank/DDBJ whole genome shotgun (WGS) entry which is preliminary data.</text>
</comment>
<keyword evidence="3" id="KW-0045">Antibiotic biosynthesis</keyword>
<reference evidence="5 6" key="1">
    <citation type="submission" date="2019-02" db="EMBL/GenBank/DDBJ databases">
        <title>Deep-cultivation of Planctomycetes and their phenomic and genomic characterization uncovers novel biology.</title>
        <authorList>
            <person name="Wiegand S."/>
            <person name="Jogler M."/>
            <person name="Boedeker C."/>
            <person name="Pinto D."/>
            <person name="Vollmers J."/>
            <person name="Rivas-Marin E."/>
            <person name="Kohn T."/>
            <person name="Peeters S.H."/>
            <person name="Heuer A."/>
            <person name="Rast P."/>
            <person name="Oberbeckmann S."/>
            <person name="Bunk B."/>
            <person name="Jeske O."/>
            <person name="Meyerdierks A."/>
            <person name="Storesund J.E."/>
            <person name="Kallscheuer N."/>
            <person name="Luecker S."/>
            <person name="Lage O.M."/>
            <person name="Pohl T."/>
            <person name="Merkel B.J."/>
            <person name="Hornburger P."/>
            <person name="Mueller R.-W."/>
            <person name="Bruemmer F."/>
            <person name="Labrenz M."/>
            <person name="Spormann A.M."/>
            <person name="Op Den Camp H."/>
            <person name="Overmann J."/>
            <person name="Amann R."/>
            <person name="Jetten M.S.M."/>
            <person name="Mascher T."/>
            <person name="Medema M.H."/>
            <person name="Devos D.P."/>
            <person name="Kaster A.-K."/>
            <person name="Ovreas L."/>
            <person name="Rohde M."/>
            <person name="Galperin M.Y."/>
            <person name="Jogler C."/>
        </authorList>
    </citation>
    <scope>NUCLEOTIDE SEQUENCE [LARGE SCALE GENOMIC DNA]</scope>
    <source>
        <strain evidence="5 6">Enr8</strain>
    </source>
</reference>
<evidence type="ECO:0000256" key="2">
    <source>
        <dbReference type="ARBA" id="ARBA00023002"/>
    </source>
</evidence>
<dbReference type="InterPro" id="IPR042098">
    <property type="entry name" value="TauD-like_sf"/>
</dbReference>
<dbReference type="EMBL" id="SJPF01000001">
    <property type="protein sequence ID" value="TWT38922.1"/>
    <property type="molecule type" value="Genomic_DNA"/>
</dbReference>
<name>A0A5C5VMI1_9BACT</name>
<dbReference type="InterPro" id="IPR003819">
    <property type="entry name" value="TauD/TfdA-like"/>
</dbReference>
<proteinExistence type="predicted"/>
<dbReference type="PANTHER" id="PTHR10696:SF56">
    <property type="entry name" value="TAUD_TFDA-LIKE DOMAIN-CONTAINING PROTEIN"/>
    <property type="match status" value="1"/>
</dbReference>
<feature type="domain" description="TauD/TfdA-like" evidence="4">
    <location>
        <begin position="68"/>
        <end position="347"/>
    </location>
</feature>
<accession>A0A5C5VMI1</accession>
<evidence type="ECO:0000259" key="4">
    <source>
        <dbReference type="Pfam" id="PF02668"/>
    </source>
</evidence>
<keyword evidence="2" id="KW-0560">Oxidoreductase</keyword>
<dbReference type="PANTHER" id="PTHR10696">
    <property type="entry name" value="GAMMA-BUTYROBETAINE HYDROXYLASE-RELATED"/>
    <property type="match status" value="1"/>
</dbReference>
<protein>
    <submittedName>
        <fullName evidence="5">Peptide synthase</fullName>
    </submittedName>
</protein>
<dbReference type="Gene3D" id="3.60.130.10">
    <property type="entry name" value="Clavaminate synthase-like"/>
    <property type="match status" value="1"/>
</dbReference>
<evidence type="ECO:0000313" key="6">
    <source>
        <dbReference type="Proteomes" id="UP000318878"/>
    </source>
</evidence>
<dbReference type="SUPFAM" id="SSF51197">
    <property type="entry name" value="Clavaminate synthase-like"/>
    <property type="match status" value="1"/>
</dbReference>
<evidence type="ECO:0000256" key="1">
    <source>
        <dbReference type="ARBA" id="ARBA00001954"/>
    </source>
</evidence>
<dbReference type="GO" id="GO:0017000">
    <property type="term" value="P:antibiotic biosynthetic process"/>
    <property type="evidence" value="ECO:0007669"/>
    <property type="project" value="UniProtKB-KW"/>
</dbReference>
<dbReference type="Proteomes" id="UP000318878">
    <property type="component" value="Unassembled WGS sequence"/>
</dbReference>
<dbReference type="GO" id="GO:0016706">
    <property type="term" value="F:2-oxoglutarate-dependent dioxygenase activity"/>
    <property type="evidence" value="ECO:0007669"/>
    <property type="project" value="UniProtKB-ARBA"/>
</dbReference>
<dbReference type="AlphaFoldDB" id="A0A5C5VMI1"/>
<dbReference type="Pfam" id="PF02668">
    <property type="entry name" value="TauD"/>
    <property type="match status" value="1"/>
</dbReference>
<comment type="cofactor">
    <cofactor evidence="1">
        <name>Fe(2+)</name>
        <dbReference type="ChEBI" id="CHEBI:29033"/>
    </cofactor>
</comment>
<evidence type="ECO:0000313" key="5">
    <source>
        <dbReference type="EMBL" id="TWT38922.1"/>
    </source>
</evidence>
<evidence type="ECO:0000256" key="3">
    <source>
        <dbReference type="ARBA" id="ARBA00023194"/>
    </source>
</evidence>
<organism evidence="5 6">
    <name type="scientific">Blastopirellula retiformator</name>
    <dbReference type="NCBI Taxonomy" id="2527970"/>
    <lineage>
        <taxon>Bacteria</taxon>
        <taxon>Pseudomonadati</taxon>
        <taxon>Planctomycetota</taxon>
        <taxon>Planctomycetia</taxon>
        <taxon>Pirellulales</taxon>
        <taxon>Pirellulaceae</taxon>
        <taxon>Blastopirellula</taxon>
    </lineage>
</organism>
<sequence length="350" mass="40563">MFKREPAPLNPLVLIMKKNVNQSLASPDAFRRRPSQAEPTEHHYQECDSQGFVFVVESTFPGGLEWFASNRNWIHAKLKEHGAIIFRGFTNQAASEFHDWMITVCSRTLKYEGRSSPRTKVFENVYTSTDYPPDRRIPFHNESSYRREFPTFIAFYCARPAEGGGQTGLVRTDQMLGRIPESIRLRFEERKWMYVRNFQPGVGMSWQESFCTDDKAQIEAHCRRESMTFQWLSNVHLQTRAIRDPIIVHPVTGEKCWFNHACFFHRTSLDPDIRAMLEEQLGVEYLPTNSFYGDGGEIDAKTIDQIRQAYLVNSVNIEWQTGDLLLVDNIMTAHCRAPYQGNRLIYAAMA</sequence>